<name>A0A7X4H8L0_9BURK</name>
<reference evidence="3 4" key="1">
    <citation type="submission" date="2019-12" db="EMBL/GenBank/DDBJ databases">
        <title>Novel species isolated from a subtropical stream in China.</title>
        <authorList>
            <person name="Lu H."/>
        </authorList>
    </citation>
    <scope>NUCLEOTIDE SEQUENCE [LARGE SCALE GENOMIC DNA]</scope>
    <source>
        <strain evidence="3 4">FT127W</strain>
    </source>
</reference>
<feature type="compositionally biased region" description="Basic and acidic residues" evidence="1">
    <location>
        <begin position="429"/>
        <end position="447"/>
    </location>
</feature>
<feature type="compositionally biased region" description="Basic and acidic residues" evidence="1">
    <location>
        <begin position="480"/>
        <end position="499"/>
    </location>
</feature>
<evidence type="ECO:0000313" key="4">
    <source>
        <dbReference type="Proteomes" id="UP000450676"/>
    </source>
</evidence>
<organism evidence="3 4">
    <name type="scientific">Pseudoduganella aquatica</name>
    <dbReference type="NCBI Taxonomy" id="2660641"/>
    <lineage>
        <taxon>Bacteria</taxon>
        <taxon>Pseudomonadati</taxon>
        <taxon>Pseudomonadota</taxon>
        <taxon>Betaproteobacteria</taxon>
        <taxon>Burkholderiales</taxon>
        <taxon>Oxalobacteraceae</taxon>
        <taxon>Telluria group</taxon>
        <taxon>Pseudoduganella</taxon>
    </lineage>
</organism>
<feature type="compositionally biased region" description="Basic and acidic residues" evidence="1">
    <location>
        <begin position="615"/>
        <end position="638"/>
    </location>
</feature>
<evidence type="ECO:0000256" key="2">
    <source>
        <dbReference type="SAM" id="SignalP"/>
    </source>
</evidence>
<feature type="region of interest" description="Disordered" evidence="1">
    <location>
        <begin position="409"/>
        <end position="638"/>
    </location>
</feature>
<feature type="compositionally biased region" description="Pro residues" evidence="1">
    <location>
        <begin position="597"/>
        <end position="612"/>
    </location>
</feature>
<evidence type="ECO:0000256" key="1">
    <source>
        <dbReference type="SAM" id="MobiDB-lite"/>
    </source>
</evidence>
<proteinExistence type="predicted"/>
<feature type="compositionally biased region" description="Low complexity" evidence="1">
    <location>
        <begin position="458"/>
        <end position="467"/>
    </location>
</feature>
<keyword evidence="2" id="KW-0732">Signal</keyword>
<evidence type="ECO:0008006" key="5">
    <source>
        <dbReference type="Google" id="ProtNLM"/>
    </source>
</evidence>
<feature type="compositionally biased region" description="Basic and acidic residues" evidence="1">
    <location>
        <begin position="546"/>
        <end position="576"/>
    </location>
</feature>
<dbReference type="InterPro" id="IPR046535">
    <property type="entry name" value="DUF6600"/>
</dbReference>
<evidence type="ECO:0000313" key="3">
    <source>
        <dbReference type="EMBL" id="MYN05932.1"/>
    </source>
</evidence>
<dbReference type="RefSeq" id="WP_161070319.1">
    <property type="nucleotide sequence ID" value="NZ_CP086370.1"/>
</dbReference>
<dbReference type="AlphaFoldDB" id="A0A7X4H8L0"/>
<feature type="compositionally biased region" description="Low complexity" evidence="1">
    <location>
        <begin position="529"/>
        <end position="544"/>
    </location>
</feature>
<keyword evidence="4" id="KW-1185">Reference proteome</keyword>
<dbReference type="Pfam" id="PF20245">
    <property type="entry name" value="DUF6600"/>
    <property type="match status" value="1"/>
</dbReference>
<dbReference type="Proteomes" id="UP000450676">
    <property type="component" value="Unassembled WGS sequence"/>
</dbReference>
<gene>
    <name evidence="3" type="ORF">GTP77_01120</name>
</gene>
<sequence>MGRKFVHLILLTALVAVSSLALAGDDPPARVGRISSAEGQVTVEADGEQASGNLLNWPVAGGSRVTAAPGSRLEFRIGSAAIRLDGDSSLEVEALDDDSLRLRLNYGSVSVRLRSGELLGDFELNTPQARITMLEPGLVRVDSERQPDTSVISVLAGAASVDGGGAALTLRAGKRAVVQGEQVSTGQAQRDRFDDWVLARDKRDENSQSLRYVTADVTGYEELDQYGSWRESEDYGPLWSPRSVPVGWAPYRDGRWTWLDPWGWTWVDDAPWGYAPSHYGRWVMLDARWYWAPGRITSRPVWAPALVGWVGGSNWSVAFADRRNGPGVGWYPLTPRDRFVPNYRVSAEHERRLGWSHQNSVHWKPQREVRREGVTVLPREQFDARRTVNVGKAPRISLAPNDARNVPLSTAPMPANRVWPGAVTPGRVIETRRDRDHERDNAAERQPRMSINPGQNRAPAQQQAMPFAQPPAAAPQAADRNGDEDRRRAREENDRREAGQRWNRQSIQAQQQAQPQPQQQAQPQPPAQHPFAQPAQAAPSPAAQFRQRDDGAEQRMREQREQRDQQRAQREQRDMQAARPAPVAQPPQPQPQQAQPAPRPQPPPQMQAPQPRPQQQRDDDNNNGRRRGGDKDEHRQRE</sequence>
<feature type="chain" id="PRO_5030526694" description="FecR protein domain-containing protein" evidence="2">
    <location>
        <begin position="24"/>
        <end position="638"/>
    </location>
</feature>
<feature type="compositionally biased region" description="Low complexity" evidence="1">
    <location>
        <begin position="508"/>
        <end position="522"/>
    </location>
</feature>
<feature type="signal peptide" evidence="2">
    <location>
        <begin position="1"/>
        <end position="23"/>
    </location>
</feature>
<protein>
    <recommendedName>
        <fullName evidence="5">FecR protein domain-containing protein</fullName>
    </recommendedName>
</protein>
<comment type="caution">
    <text evidence="3">The sequence shown here is derived from an EMBL/GenBank/DDBJ whole genome shotgun (WGS) entry which is preliminary data.</text>
</comment>
<accession>A0A7X4H8L0</accession>
<dbReference type="EMBL" id="WWCU01000001">
    <property type="protein sequence ID" value="MYN05932.1"/>
    <property type="molecule type" value="Genomic_DNA"/>
</dbReference>